<accession>A0A7W7WKM9</accession>
<dbReference type="PROSITE" id="PS51257">
    <property type="entry name" value="PROKAR_LIPOPROTEIN"/>
    <property type="match status" value="1"/>
</dbReference>
<feature type="transmembrane region" description="Helical" evidence="1">
    <location>
        <begin position="142"/>
        <end position="161"/>
    </location>
</feature>
<gene>
    <name evidence="2" type="ORF">F4556_005903</name>
</gene>
<name>A0A7W7WKM9_9ACTN</name>
<reference evidence="2 3" key="1">
    <citation type="submission" date="2020-08" db="EMBL/GenBank/DDBJ databases">
        <title>Sequencing the genomes of 1000 actinobacteria strains.</title>
        <authorList>
            <person name="Klenk H.-P."/>
        </authorList>
    </citation>
    <scope>NUCLEOTIDE SEQUENCE [LARGE SCALE GENOMIC DNA]</scope>
    <source>
        <strain evidence="2 3">DSM 44786</strain>
    </source>
</reference>
<dbReference type="RefSeq" id="WP_184921471.1">
    <property type="nucleotide sequence ID" value="NZ_JACHJR010000001.1"/>
</dbReference>
<dbReference type="AlphaFoldDB" id="A0A7W7WKM9"/>
<organism evidence="2 3">
    <name type="scientific">Kitasatospora gansuensis</name>
    <dbReference type="NCBI Taxonomy" id="258050"/>
    <lineage>
        <taxon>Bacteria</taxon>
        <taxon>Bacillati</taxon>
        <taxon>Actinomycetota</taxon>
        <taxon>Actinomycetes</taxon>
        <taxon>Kitasatosporales</taxon>
        <taxon>Streptomycetaceae</taxon>
        <taxon>Kitasatospora</taxon>
    </lineage>
</organism>
<keyword evidence="3" id="KW-1185">Reference proteome</keyword>
<dbReference type="EMBL" id="JACHJR010000001">
    <property type="protein sequence ID" value="MBB4950368.1"/>
    <property type="molecule type" value="Genomic_DNA"/>
</dbReference>
<dbReference type="Pfam" id="PF08592">
    <property type="entry name" value="Anthrone_oxy"/>
    <property type="match status" value="1"/>
</dbReference>
<keyword evidence="1" id="KW-0472">Membrane</keyword>
<sequence length="166" mass="17581">MTGFRGAVLVAATLTMGLSAGLFFAYSCSVMPGLAKADDRTFVETMQRINVAILNGWFMLVFLGAIVFTLLAVVLQFRGGERRLLPWLIAAAVLYLVVLAVTGAVNVPLNDQLAAAGSLDKIPDLAAVRETFESTWVRWNTVRTVSATAGFGCLVAALVVGGRSAV</sequence>
<feature type="transmembrane region" description="Helical" evidence="1">
    <location>
        <begin position="84"/>
        <end position="105"/>
    </location>
</feature>
<proteinExistence type="predicted"/>
<comment type="caution">
    <text evidence="2">The sequence shown here is derived from an EMBL/GenBank/DDBJ whole genome shotgun (WGS) entry which is preliminary data.</text>
</comment>
<keyword evidence="1" id="KW-1133">Transmembrane helix</keyword>
<evidence type="ECO:0000256" key="1">
    <source>
        <dbReference type="SAM" id="Phobius"/>
    </source>
</evidence>
<evidence type="ECO:0000313" key="3">
    <source>
        <dbReference type="Proteomes" id="UP000573327"/>
    </source>
</evidence>
<keyword evidence="1" id="KW-0812">Transmembrane</keyword>
<dbReference type="InterPro" id="IPR013901">
    <property type="entry name" value="Anthrone_oxy"/>
</dbReference>
<dbReference type="Proteomes" id="UP000573327">
    <property type="component" value="Unassembled WGS sequence"/>
</dbReference>
<protein>
    <submittedName>
        <fullName evidence="2">Putative membrane protein</fullName>
    </submittedName>
</protein>
<evidence type="ECO:0000313" key="2">
    <source>
        <dbReference type="EMBL" id="MBB4950368.1"/>
    </source>
</evidence>
<feature type="transmembrane region" description="Helical" evidence="1">
    <location>
        <begin position="53"/>
        <end position="77"/>
    </location>
</feature>